<evidence type="ECO:0000256" key="1">
    <source>
        <dbReference type="ARBA" id="ARBA00022679"/>
    </source>
</evidence>
<organism evidence="2 3">
    <name type="scientific">Pseudonocardia hispaniensis</name>
    <dbReference type="NCBI Taxonomy" id="904933"/>
    <lineage>
        <taxon>Bacteria</taxon>
        <taxon>Bacillati</taxon>
        <taxon>Actinomycetota</taxon>
        <taxon>Actinomycetes</taxon>
        <taxon>Pseudonocardiales</taxon>
        <taxon>Pseudonocardiaceae</taxon>
        <taxon>Pseudonocardia</taxon>
    </lineage>
</organism>
<dbReference type="EMBL" id="JBHSQW010000044">
    <property type="protein sequence ID" value="MFC5996802.1"/>
    <property type="molecule type" value="Genomic_DNA"/>
</dbReference>
<evidence type="ECO:0000313" key="3">
    <source>
        <dbReference type="Proteomes" id="UP001596302"/>
    </source>
</evidence>
<dbReference type="Gene3D" id="3.40.50.10540">
    <property type="entry name" value="Crotonobetainyl-coa:carnitine coa-transferase, domain 1"/>
    <property type="match status" value="1"/>
</dbReference>
<dbReference type="PANTHER" id="PTHR48207:SF3">
    <property type="entry name" value="SUCCINATE--HYDROXYMETHYLGLUTARATE COA-TRANSFERASE"/>
    <property type="match status" value="1"/>
</dbReference>
<dbReference type="GO" id="GO:0016740">
    <property type="term" value="F:transferase activity"/>
    <property type="evidence" value="ECO:0007669"/>
    <property type="project" value="UniProtKB-KW"/>
</dbReference>
<dbReference type="Pfam" id="PF02515">
    <property type="entry name" value="CoA_transf_3"/>
    <property type="match status" value="1"/>
</dbReference>
<keyword evidence="1 2" id="KW-0808">Transferase</keyword>
<reference evidence="3" key="1">
    <citation type="journal article" date="2019" name="Int. J. Syst. Evol. Microbiol.">
        <title>The Global Catalogue of Microorganisms (GCM) 10K type strain sequencing project: providing services to taxonomists for standard genome sequencing and annotation.</title>
        <authorList>
            <consortium name="The Broad Institute Genomics Platform"/>
            <consortium name="The Broad Institute Genome Sequencing Center for Infectious Disease"/>
            <person name="Wu L."/>
            <person name="Ma J."/>
        </authorList>
    </citation>
    <scope>NUCLEOTIDE SEQUENCE [LARGE SCALE GENOMIC DNA]</scope>
    <source>
        <strain evidence="3">CCM 8391</strain>
    </source>
</reference>
<name>A0ABW1J8P6_9PSEU</name>
<dbReference type="PANTHER" id="PTHR48207">
    <property type="entry name" value="SUCCINATE--HYDROXYMETHYLGLUTARATE COA-TRANSFERASE"/>
    <property type="match status" value="1"/>
</dbReference>
<sequence>MSAHPLDGITVVSFEHAVSVPYATRLLADLGADVIKVERPGGGDFARAYDTACGEVSSYFAWINRGKRSVVLDLKDADGLAAARRLTDRADVVLANLGPGATARLGLDGDTLRARRPELITCELTGYGDDGPSRGRKAYDALIQSEAGLLELTGDGAVTARTGISVADIAAGVQVHAGVLAALLHRQRTGEGATLRISLLEALAEWMHQPMLYALGTGAPPPRTGAHHPSIAPYGPFTCGDGGAVHLAVQNEREWARLCDVVLDDPRLATDPRFATVADRVRNRAELHAELHRRFGALTASQAGTLLDAADIAWSSVGHVAGLPEHPQLVARNRWRSVPVPGGADVPMLVPPVDSSAWDAPEAHAVPALGASTGEVLAELGYSPQEIAALTGDPAHVVEPRCAGTCPDRNVMEP</sequence>
<dbReference type="SUPFAM" id="SSF89796">
    <property type="entry name" value="CoA-transferase family III (CaiB/BaiF)"/>
    <property type="match status" value="1"/>
</dbReference>
<comment type="caution">
    <text evidence="2">The sequence shown here is derived from an EMBL/GenBank/DDBJ whole genome shotgun (WGS) entry which is preliminary data.</text>
</comment>
<dbReference type="RefSeq" id="WP_379587630.1">
    <property type="nucleotide sequence ID" value="NZ_JBHSQW010000044.1"/>
</dbReference>
<dbReference type="Gene3D" id="3.30.1540.10">
    <property type="entry name" value="formyl-coa transferase, domain 3"/>
    <property type="match status" value="1"/>
</dbReference>
<dbReference type="InterPro" id="IPR044855">
    <property type="entry name" value="CoA-Trfase_III_dom3_sf"/>
</dbReference>
<dbReference type="InterPro" id="IPR003673">
    <property type="entry name" value="CoA-Trfase_fam_III"/>
</dbReference>
<protein>
    <submittedName>
        <fullName evidence="2">CaiB/BaiF CoA transferase family protein</fullName>
    </submittedName>
</protein>
<dbReference type="InterPro" id="IPR050483">
    <property type="entry name" value="CoA-transferase_III_domain"/>
</dbReference>
<evidence type="ECO:0000313" key="2">
    <source>
        <dbReference type="EMBL" id="MFC5996802.1"/>
    </source>
</evidence>
<keyword evidence="3" id="KW-1185">Reference proteome</keyword>
<accession>A0ABW1J8P6</accession>
<dbReference type="Proteomes" id="UP001596302">
    <property type="component" value="Unassembled WGS sequence"/>
</dbReference>
<dbReference type="InterPro" id="IPR023606">
    <property type="entry name" value="CoA-Trfase_III_dom_1_sf"/>
</dbReference>
<gene>
    <name evidence="2" type="ORF">ACFQE5_21575</name>
</gene>
<proteinExistence type="predicted"/>